<evidence type="ECO:0000313" key="3">
    <source>
        <dbReference type="Proteomes" id="UP001385951"/>
    </source>
</evidence>
<evidence type="ECO:0000256" key="1">
    <source>
        <dbReference type="SAM" id="MobiDB-lite"/>
    </source>
</evidence>
<feature type="compositionally biased region" description="Basic residues" evidence="1">
    <location>
        <begin position="44"/>
        <end position="53"/>
    </location>
</feature>
<sequence>MSHRQFRCGSCQSLVQPTRSNCHVSFAQNDEVIILPSDDERSTKPKKHRRRAAKGATTRLRPATPPPIEDVIEISLGDETLLKDPSDSIVDMRLGTLQLHNWRSRGGPGDSWWSRETTSTIQRIDIHIYQYNDKHQKDDD</sequence>
<dbReference type="Proteomes" id="UP001385951">
    <property type="component" value="Unassembled WGS sequence"/>
</dbReference>
<reference evidence="2 3" key="1">
    <citation type="submission" date="2022-09" db="EMBL/GenBank/DDBJ databases">
        <authorList>
            <person name="Palmer J.M."/>
        </authorList>
    </citation>
    <scope>NUCLEOTIDE SEQUENCE [LARGE SCALE GENOMIC DNA]</scope>
    <source>
        <strain evidence="2 3">DSM 7382</strain>
    </source>
</reference>
<accession>A0AAW0FEL0</accession>
<name>A0AAW0FEL0_9APHY</name>
<protein>
    <submittedName>
        <fullName evidence="2">Uncharacterized protein</fullName>
    </submittedName>
</protein>
<proteinExistence type="predicted"/>
<keyword evidence="3" id="KW-1185">Reference proteome</keyword>
<gene>
    <name evidence="2" type="ORF">QCA50_017744</name>
</gene>
<comment type="caution">
    <text evidence="2">The sequence shown here is derived from an EMBL/GenBank/DDBJ whole genome shotgun (WGS) entry which is preliminary data.</text>
</comment>
<organism evidence="2 3">
    <name type="scientific">Cerrena zonata</name>
    <dbReference type="NCBI Taxonomy" id="2478898"/>
    <lineage>
        <taxon>Eukaryota</taxon>
        <taxon>Fungi</taxon>
        <taxon>Dikarya</taxon>
        <taxon>Basidiomycota</taxon>
        <taxon>Agaricomycotina</taxon>
        <taxon>Agaricomycetes</taxon>
        <taxon>Polyporales</taxon>
        <taxon>Cerrenaceae</taxon>
        <taxon>Cerrena</taxon>
    </lineage>
</organism>
<evidence type="ECO:0000313" key="2">
    <source>
        <dbReference type="EMBL" id="KAK7679166.1"/>
    </source>
</evidence>
<dbReference type="EMBL" id="JASBNA010000062">
    <property type="protein sequence ID" value="KAK7679166.1"/>
    <property type="molecule type" value="Genomic_DNA"/>
</dbReference>
<feature type="region of interest" description="Disordered" evidence="1">
    <location>
        <begin position="37"/>
        <end position="67"/>
    </location>
</feature>
<dbReference type="AlphaFoldDB" id="A0AAW0FEL0"/>